<dbReference type="Pfam" id="PF19561">
    <property type="entry name" value="DUF6083"/>
    <property type="match status" value="1"/>
</dbReference>
<sequence>MRPHIPRSDDHWDDGGPRHRPPRRSLQIAANSPSRLLRAGQTGRCRHCGNRVDWYPRSDDRPIALHPAEAVAADVPPTCRWHLSGGVAHPHDDGSGWCRMPHTVLCPQQPSRSRADSTRLTSLRRELGLRSRHLIETGAFTPAPHTPLTAAPNSETKQPARPVVRILLVNYLGEDPIKNIRCTAQTRQRSCCTRPVLATLQGRWVLLPTQPRCGQLTLPNTHMAVYDLNLLPYAEQLRWRAQRCTTHATATAVPDLALTSWKPFDPLLHAEHLRTELPTPEPPSTGLHEARRE</sequence>
<gene>
    <name evidence="2" type="ORF">GCM10010422_00230</name>
</gene>
<feature type="compositionally biased region" description="Basic and acidic residues" evidence="1">
    <location>
        <begin position="1"/>
        <end position="17"/>
    </location>
</feature>
<comment type="caution">
    <text evidence="2">The sequence shown here is derived from an EMBL/GenBank/DDBJ whole genome shotgun (WGS) entry which is preliminary data.</text>
</comment>
<evidence type="ECO:0000313" key="3">
    <source>
        <dbReference type="Proteomes" id="UP001501721"/>
    </source>
</evidence>
<evidence type="ECO:0000313" key="2">
    <source>
        <dbReference type="EMBL" id="GAA2463920.1"/>
    </source>
</evidence>
<evidence type="ECO:0000256" key="1">
    <source>
        <dbReference type="SAM" id="MobiDB-lite"/>
    </source>
</evidence>
<reference evidence="2 3" key="1">
    <citation type="journal article" date="2019" name="Int. J. Syst. Evol. Microbiol.">
        <title>The Global Catalogue of Microorganisms (GCM) 10K type strain sequencing project: providing services to taxonomists for standard genome sequencing and annotation.</title>
        <authorList>
            <consortium name="The Broad Institute Genomics Platform"/>
            <consortium name="The Broad Institute Genome Sequencing Center for Infectious Disease"/>
            <person name="Wu L."/>
            <person name="Ma J."/>
        </authorList>
    </citation>
    <scope>NUCLEOTIDE SEQUENCE [LARGE SCALE GENOMIC DNA]</scope>
    <source>
        <strain evidence="2 3">JCM 6923</strain>
    </source>
</reference>
<name>A0ABN3KN10_9ACTN</name>
<protein>
    <submittedName>
        <fullName evidence="2">Uncharacterized protein</fullName>
    </submittedName>
</protein>
<dbReference type="EMBL" id="BAAATL010000001">
    <property type="protein sequence ID" value="GAA2463920.1"/>
    <property type="molecule type" value="Genomic_DNA"/>
</dbReference>
<accession>A0ABN3KN10</accession>
<dbReference type="InterPro" id="IPR045729">
    <property type="entry name" value="DUF6083"/>
</dbReference>
<proteinExistence type="predicted"/>
<keyword evidence="3" id="KW-1185">Reference proteome</keyword>
<dbReference type="Proteomes" id="UP001501721">
    <property type="component" value="Unassembled WGS sequence"/>
</dbReference>
<organism evidence="2 3">
    <name type="scientific">Streptomyces graminearus</name>
    <dbReference type="NCBI Taxonomy" id="284030"/>
    <lineage>
        <taxon>Bacteria</taxon>
        <taxon>Bacillati</taxon>
        <taxon>Actinomycetota</taxon>
        <taxon>Actinomycetes</taxon>
        <taxon>Kitasatosporales</taxon>
        <taxon>Streptomycetaceae</taxon>
        <taxon>Streptomyces</taxon>
    </lineage>
</organism>
<feature type="region of interest" description="Disordered" evidence="1">
    <location>
        <begin position="1"/>
        <end position="24"/>
    </location>
</feature>